<evidence type="ECO:0000313" key="2">
    <source>
        <dbReference type="Proteomes" id="UP000036681"/>
    </source>
</evidence>
<evidence type="ECO:0000313" key="3">
    <source>
        <dbReference type="WBParaSite" id="ALUE_0001763501-mRNA-1"/>
    </source>
</evidence>
<keyword evidence="1" id="KW-0472">Membrane</keyword>
<proteinExistence type="predicted"/>
<keyword evidence="2" id="KW-1185">Reference proteome</keyword>
<reference evidence="3" key="1">
    <citation type="submission" date="2017-02" db="UniProtKB">
        <authorList>
            <consortium name="WormBaseParasite"/>
        </authorList>
    </citation>
    <scope>IDENTIFICATION</scope>
</reference>
<name>A0A0M3IH01_ASCLU</name>
<dbReference type="AlphaFoldDB" id="A0A0M3IH01"/>
<keyword evidence="1" id="KW-0812">Transmembrane</keyword>
<feature type="transmembrane region" description="Helical" evidence="1">
    <location>
        <begin position="52"/>
        <end position="74"/>
    </location>
</feature>
<dbReference type="WBParaSite" id="ALUE_0001763501-mRNA-1">
    <property type="protein sequence ID" value="ALUE_0001763501-mRNA-1"/>
    <property type="gene ID" value="ALUE_0001763501"/>
</dbReference>
<accession>A0A0M3IH01</accession>
<evidence type="ECO:0000256" key="1">
    <source>
        <dbReference type="SAM" id="Phobius"/>
    </source>
</evidence>
<sequence>MLFLLEEIRKLQLAIFSHYYIELVRILMKEMIINADIEVSCSTKNTGFCKYFIAYFELFYNILPLYILSCILGIRKSTDFIKMRRYYTILDLSYGERETVYSG</sequence>
<organism evidence="2 3">
    <name type="scientific">Ascaris lumbricoides</name>
    <name type="common">Giant roundworm</name>
    <dbReference type="NCBI Taxonomy" id="6252"/>
    <lineage>
        <taxon>Eukaryota</taxon>
        <taxon>Metazoa</taxon>
        <taxon>Ecdysozoa</taxon>
        <taxon>Nematoda</taxon>
        <taxon>Chromadorea</taxon>
        <taxon>Rhabditida</taxon>
        <taxon>Spirurina</taxon>
        <taxon>Ascaridomorpha</taxon>
        <taxon>Ascaridoidea</taxon>
        <taxon>Ascarididae</taxon>
        <taxon>Ascaris</taxon>
    </lineage>
</organism>
<dbReference type="Proteomes" id="UP000036681">
    <property type="component" value="Unplaced"/>
</dbReference>
<keyword evidence="1" id="KW-1133">Transmembrane helix</keyword>
<protein>
    <submittedName>
        <fullName evidence="3">Uncharacterized protein</fullName>
    </submittedName>
</protein>